<dbReference type="InterPro" id="IPR008928">
    <property type="entry name" value="6-hairpin_glycosidase_sf"/>
</dbReference>
<accession>A0A5P9QI65</accession>
<feature type="domain" description="Trehalase-like N-terminal" evidence="2">
    <location>
        <begin position="25"/>
        <end position="144"/>
    </location>
</feature>
<dbReference type="Pfam" id="PF00723">
    <property type="entry name" value="Glyco_hydro_15"/>
    <property type="match status" value="1"/>
</dbReference>
<dbReference type="PANTHER" id="PTHR31616">
    <property type="entry name" value="TREHALASE"/>
    <property type="match status" value="1"/>
</dbReference>
<dbReference type="KEGG" id="lxl:KDY119_03701"/>
<dbReference type="SUPFAM" id="SSF48208">
    <property type="entry name" value="Six-hairpin glycosidases"/>
    <property type="match status" value="1"/>
</dbReference>
<sequence>MNAAAAPTPPRAWDDYGPHAQRDYAFLGDGYRGALVGPRGDIAWLCAPSWEDDAVLAALVGGEGVYAVTPLVPYVAGGSYEPGTLVWRGRWTSPTTVVEGQDVLVEPADRHVARLLRTVEAGDEDVPVRVVLDLRAEFGHVRAREVRRAEPSVEGRGDSAWGPVWTGRVGALWFRWWGAGDAVRPRGGAWQGALVVETVIPAGGRRDLLLEVSDRPFRDVEPWGDHEPPPPRELWETTMRWWTDAVPPLDGTVSPRDARQSYAVLRGLTRPGGGMVAAATLGLPERAEGGRNYDYRYVWLRDQAYAGHAAAVDEPHQLLDDSVAFAVARILEHGPRISPAYTVDGAPLPGERRLQLVGYPGGADVVGNHVVDQFQLDTVGELLQLLARAAALDRLDDDGRRALDLLCDVAQDRWDEPEAGIWELDDDWWTQSRLAVVAGIRAAAAVSDRRRAGELATLADTVLARTSARCLRDDGAWARRPGDPGTDASLVLPPVRGALPAEDPRTQATLRAVTHELAQDGFVYRFAADGRPLGEAEGAFLLCGFTTSLAHWYAGDRTEAFRWFERTAASCGTAGLFAEEFDVAQRQLRGNLPQGFVHATLLEAAQRLAAPSGAGHP</sequence>
<dbReference type="AlphaFoldDB" id="A0A5P9QI65"/>
<dbReference type="InterPro" id="IPR012341">
    <property type="entry name" value="6hp_glycosidase-like_sf"/>
</dbReference>
<proteinExistence type="predicted"/>
<protein>
    <submittedName>
        <fullName evidence="3">Glucan 1,4-alpha-glucosidase</fullName>
        <ecNumber evidence="3">3.2.1.3</ecNumber>
    </submittedName>
</protein>
<evidence type="ECO:0000259" key="1">
    <source>
        <dbReference type="Pfam" id="PF00723"/>
    </source>
</evidence>
<keyword evidence="3" id="KW-0378">Hydrolase</keyword>
<feature type="domain" description="GH15-like" evidence="1">
    <location>
        <begin position="271"/>
        <end position="605"/>
    </location>
</feature>
<name>A0A5P9QI65_9MICO</name>
<dbReference type="GO" id="GO:0005993">
    <property type="term" value="P:trehalose catabolic process"/>
    <property type="evidence" value="ECO:0007669"/>
    <property type="project" value="TreeGrafter"/>
</dbReference>
<evidence type="ECO:0000313" key="3">
    <source>
        <dbReference type="EMBL" id="QFV00166.1"/>
    </source>
</evidence>
<dbReference type="Gene3D" id="1.50.10.10">
    <property type="match status" value="1"/>
</dbReference>
<gene>
    <name evidence="3" type="primary">sga1</name>
    <name evidence="3" type="ORF">KDY119_03701</name>
</gene>
<organism evidence="3 4">
    <name type="scientific">Luteimicrobium xylanilyticum</name>
    <dbReference type="NCBI Taxonomy" id="1133546"/>
    <lineage>
        <taxon>Bacteria</taxon>
        <taxon>Bacillati</taxon>
        <taxon>Actinomycetota</taxon>
        <taxon>Actinomycetes</taxon>
        <taxon>Micrococcales</taxon>
        <taxon>Luteimicrobium</taxon>
    </lineage>
</organism>
<dbReference type="PANTHER" id="PTHR31616:SF10">
    <property type="entry name" value="TREHALASE"/>
    <property type="match status" value="1"/>
</dbReference>
<dbReference type="GO" id="GO:0004339">
    <property type="term" value="F:glucan 1,4-alpha-glucosidase activity"/>
    <property type="evidence" value="ECO:0007669"/>
    <property type="project" value="UniProtKB-EC"/>
</dbReference>
<keyword evidence="4" id="KW-1185">Reference proteome</keyword>
<dbReference type="Pfam" id="PF19291">
    <property type="entry name" value="TREH_N"/>
    <property type="match status" value="1"/>
</dbReference>
<keyword evidence="3" id="KW-0326">Glycosidase</keyword>
<evidence type="ECO:0000259" key="2">
    <source>
        <dbReference type="Pfam" id="PF19291"/>
    </source>
</evidence>
<dbReference type="RefSeq" id="WP_153022633.1">
    <property type="nucleotide sequence ID" value="NZ_BAABIH010000009.1"/>
</dbReference>
<reference evidence="3 4" key="1">
    <citation type="submission" date="2019-10" db="EMBL/GenBank/DDBJ databases">
        <title>Genome sequence of Luteimicrobium xylanilyticum HY-24.</title>
        <authorList>
            <person name="Kim D.Y."/>
            <person name="Park H.-Y."/>
        </authorList>
    </citation>
    <scope>NUCLEOTIDE SEQUENCE [LARGE SCALE GENOMIC DNA]</scope>
    <source>
        <strain evidence="3 4">HY-24</strain>
    </source>
</reference>
<dbReference type="GO" id="GO:0015927">
    <property type="term" value="F:trehalase activity"/>
    <property type="evidence" value="ECO:0007669"/>
    <property type="project" value="TreeGrafter"/>
</dbReference>
<dbReference type="InterPro" id="IPR045582">
    <property type="entry name" value="Trehalase-like_N"/>
</dbReference>
<dbReference type="EMBL" id="CP045529">
    <property type="protein sequence ID" value="QFV00166.1"/>
    <property type="molecule type" value="Genomic_DNA"/>
</dbReference>
<evidence type="ECO:0000313" key="4">
    <source>
        <dbReference type="Proteomes" id="UP000326702"/>
    </source>
</evidence>
<dbReference type="InterPro" id="IPR011613">
    <property type="entry name" value="GH15-like"/>
</dbReference>
<dbReference type="OrthoDB" id="3902805at2"/>
<dbReference type="Proteomes" id="UP000326702">
    <property type="component" value="Chromosome"/>
</dbReference>
<dbReference type="EC" id="3.2.1.3" evidence="3"/>